<dbReference type="EMBL" id="LT629734">
    <property type="protein sequence ID" value="SDS04756.1"/>
    <property type="molecule type" value="Genomic_DNA"/>
</dbReference>
<evidence type="ECO:0000256" key="1">
    <source>
        <dbReference type="SAM" id="MobiDB-lite"/>
    </source>
</evidence>
<proteinExistence type="predicted"/>
<dbReference type="Proteomes" id="UP000199649">
    <property type="component" value="Chromosome I"/>
</dbReference>
<gene>
    <name evidence="2" type="ORF">SAMN04489719_1416</name>
</gene>
<reference evidence="3" key="1">
    <citation type="submission" date="2016-10" db="EMBL/GenBank/DDBJ databases">
        <authorList>
            <person name="Varghese N."/>
            <person name="Submissions S."/>
        </authorList>
    </citation>
    <scope>NUCLEOTIDE SEQUENCE [LARGE SCALE GENOMIC DNA]</scope>
    <source>
        <strain evidence="3">DSM 22965</strain>
    </source>
</reference>
<organism evidence="2 3">
    <name type="scientific">Agrococcus carbonis</name>
    <dbReference type="NCBI Taxonomy" id="684552"/>
    <lineage>
        <taxon>Bacteria</taxon>
        <taxon>Bacillati</taxon>
        <taxon>Actinomycetota</taxon>
        <taxon>Actinomycetes</taxon>
        <taxon>Micrococcales</taxon>
        <taxon>Microbacteriaceae</taxon>
        <taxon>Agrococcus</taxon>
    </lineage>
</organism>
<protein>
    <recommendedName>
        <fullName evidence="4">Pyrimidine dimer DNA glycosylase /DNA-(Apurinic or apyrimidinic site) lyase</fullName>
    </recommendedName>
</protein>
<keyword evidence="3" id="KW-1185">Reference proteome</keyword>
<dbReference type="STRING" id="684552.SAMN04489719_1416"/>
<accession>A0A1H1P0I9</accession>
<dbReference type="Pfam" id="PF03013">
    <property type="entry name" value="Pyr_excise"/>
    <property type="match status" value="1"/>
</dbReference>
<dbReference type="AlphaFoldDB" id="A0A1H1P0I9"/>
<evidence type="ECO:0000313" key="3">
    <source>
        <dbReference type="Proteomes" id="UP000199649"/>
    </source>
</evidence>
<evidence type="ECO:0000313" key="2">
    <source>
        <dbReference type="EMBL" id="SDS04756.1"/>
    </source>
</evidence>
<dbReference type="OrthoDB" id="3253436at2"/>
<name>A0A1H1P0I9_9MICO</name>
<dbReference type="InterPro" id="IPR004260">
    <property type="entry name" value="Pyr-dimer_DNA_glycosylase"/>
</dbReference>
<evidence type="ECO:0008006" key="4">
    <source>
        <dbReference type="Google" id="ProtNLM"/>
    </source>
</evidence>
<dbReference type="RefSeq" id="WP_092666358.1">
    <property type="nucleotide sequence ID" value="NZ_LT629734.1"/>
</dbReference>
<sequence length="157" mass="17471">MRLWSLHPALLDRQGLTACWREGLLAQAVLAGRTRGYTRHPQLDRFRAQPDPIAAIGAYLETVAAAAEARGYRFDRARIDRSRTEGTEPVRRIRVTDGQLALELAHLHAKLAGRSPDLPLPRDPVPHPLFIVEPGPVEPWERVDPPSRSAPQDGARS</sequence>
<feature type="compositionally biased region" description="Pro residues" evidence="1">
    <location>
        <begin position="118"/>
        <end position="127"/>
    </location>
</feature>
<feature type="region of interest" description="Disordered" evidence="1">
    <location>
        <begin position="118"/>
        <end position="157"/>
    </location>
</feature>